<evidence type="ECO:0000256" key="1">
    <source>
        <dbReference type="ARBA" id="ARBA00022618"/>
    </source>
</evidence>
<dbReference type="GO" id="GO:0019887">
    <property type="term" value="F:protein kinase regulator activity"/>
    <property type="evidence" value="ECO:0007669"/>
    <property type="project" value="UniProtKB-ARBA"/>
</dbReference>
<evidence type="ECO:0000256" key="4">
    <source>
        <dbReference type="RuleBase" id="RU000383"/>
    </source>
</evidence>
<proteinExistence type="inferred from homology"/>
<sequence length="370" mass="42371">MKNCDTSTSANKKGRSCKMRRITSSEANRNSTARPMRSSGAARANGKLYARSIYGVKKILAHMKKLELTKICCGMAVDGGKENQSILNSFDDGMAKQEDSEDGSSNYLLDHQERQSSLERIVLNNLFAKEMKFKLGVNRQAAYVKYRRMLVEWMKDVCEEYSFMSVVYPLSVRILDEILGRGKVNKQKYQLVAVSCMLIAAKYRETDDKVPTIEELNECTDFTYSPKLIRNMETAILRNLNWRIGIPVAQDFTTYYVEKKLIEDGERLKDGRIFSSADTNVLCGHMKTFSGLAVSEYDLQEYRPSEVAAAVVCCSRRATGLQYEWNLHLQRLTGYTLKRLNKCQCHLYSVFLRRYPREAEAIQDSRKKSS</sequence>
<dbReference type="InterPro" id="IPR006671">
    <property type="entry name" value="Cyclin_N"/>
</dbReference>
<evidence type="ECO:0000256" key="3">
    <source>
        <dbReference type="ARBA" id="ARBA00023306"/>
    </source>
</evidence>
<dbReference type="FunFam" id="1.10.472.10:FF:000010">
    <property type="entry name" value="G1/S-specific cyclin Cln1"/>
    <property type="match status" value="1"/>
</dbReference>
<dbReference type="CDD" id="cd20529">
    <property type="entry name" value="CYCLIN_CCNJ-like_rpt2"/>
    <property type="match status" value="1"/>
</dbReference>
<dbReference type="SMART" id="SM00385">
    <property type="entry name" value="CYCLIN"/>
    <property type="match status" value="2"/>
</dbReference>
<dbReference type="InterPro" id="IPR013763">
    <property type="entry name" value="Cyclin-like_dom"/>
</dbReference>
<name>A0A7S4DXR9_9EUKA</name>
<evidence type="ECO:0000256" key="5">
    <source>
        <dbReference type="SAM" id="MobiDB-lite"/>
    </source>
</evidence>
<comment type="similarity">
    <text evidence="4">Belongs to the cyclin family.</text>
</comment>
<evidence type="ECO:0008006" key="9">
    <source>
        <dbReference type="Google" id="ProtNLM"/>
    </source>
</evidence>
<accession>A0A7S4DXR9</accession>
<feature type="compositionally biased region" description="Polar residues" evidence="5">
    <location>
        <begin position="1"/>
        <end position="11"/>
    </location>
</feature>
<dbReference type="GO" id="GO:0051301">
    <property type="term" value="P:cell division"/>
    <property type="evidence" value="ECO:0007669"/>
    <property type="project" value="UniProtKB-KW"/>
</dbReference>
<dbReference type="Gene3D" id="1.10.472.10">
    <property type="entry name" value="Cyclin-like"/>
    <property type="match status" value="2"/>
</dbReference>
<dbReference type="InterPro" id="IPR004367">
    <property type="entry name" value="Cyclin_C-dom"/>
</dbReference>
<feature type="domain" description="Cyclin-like" evidence="6">
    <location>
        <begin position="259"/>
        <end position="349"/>
    </location>
</feature>
<feature type="compositionally biased region" description="Basic residues" evidence="5">
    <location>
        <begin position="12"/>
        <end position="21"/>
    </location>
</feature>
<dbReference type="EMBL" id="HBIV01041590">
    <property type="protein sequence ID" value="CAE0677503.1"/>
    <property type="molecule type" value="Transcribed_RNA"/>
</dbReference>
<reference evidence="8" key="1">
    <citation type="submission" date="2021-01" db="EMBL/GenBank/DDBJ databases">
        <authorList>
            <person name="Corre E."/>
            <person name="Pelletier E."/>
            <person name="Niang G."/>
            <person name="Scheremetjew M."/>
            <person name="Finn R."/>
            <person name="Kale V."/>
            <person name="Holt S."/>
            <person name="Cochrane G."/>
            <person name="Meng A."/>
            <person name="Brown T."/>
            <person name="Cohen L."/>
        </authorList>
    </citation>
    <scope>NUCLEOTIDE SEQUENCE</scope>
    <source>
        <strain evidence="8">CCCM811</strain>
    </source>
</reference>
<dbReference type="AlphaFoldDB" id="A0A7S4DXR9"/>
<gene>
    <name evidence="8" type="ORF">LGLO00237_LOCUS29284</name>
</gene>
<evidence type="ECO:0000313" key="8">
    <source>
        <dbReference type="EMBL" id="CAE0677503.1"/>
    </source>
</evidence>
<protein>
    <recommendedName>
        <fullName evidence="9">Cyclin N-terminal domain-containing protein</fullName>
    </recommendedName>
</protein>
<organism evidence="8">
    <name type="scientific">Lotharella globosa</name>
    <dbReference type="NCBI Taxonomy" id="91324"/>
    <lineage>
        <taxon>Eukaryota</taxon>
        <taxon>Sar</taxon>
        <taxon>Rhizaria</taxon>
        <taxon>Cercozoa</taxon>
        <taxon>Chlorarachniophyceae</taxon>
        <taxon>Lotharella</taxon>
    </lineage>
</organism>
<evidence type="ECO:0000259" key="6">
    <source>
        <dbReference type="SMART" id="SM00385"/>
    </source>
</evidence>
<feature type="domain" description="Cyclin-like" evidence="6">
    <location>
        <begin position="152"/>
        <end position="238"/>
    </location>
</feature>
<evidence type="ECO:0000259" key="7">
    <source>
        <dbReference type="SMART" id="SM01332"/>
    </source>
</evidence>
<dbReference type="PANTHER" id="PTHR10177">
    <property type="entry name" value="CYCLINS"/>
    <property type="match status" value="1"/>
</dbReference>
<dbReference type="InterPro" id="IPR039361">
    <property type="entry name" value="Cyclin"/>
</dbReference>
<feature type="compositionally biased region" description="Polar residues" evidence="5">
    <location>
        <begin position="22"/>
        <end position="33"/>
    </location>
</feature>
<dbReference type="SMART" id="SM01332">
    <property type="entry name" value="Cyclin_C"/>
    <property type="match status" value="1"/>
</dbReference>
<keyword evidence="1" id="KW-0132">Cell division</keyword>
<dbReference type="Pfam" id="PF02984">
    <property type="entry name" value="Cyclin_C"/>
    <property type="match status" value="1"/>
</dbReference>
<keyword evidence="3" id="KW-0131">Cell cycle</keyword>
<dbReference type="InterPro" id="IPR036915">
    <property type="entry name" value="Cyclin-like_sf"/>
</dbReference>
<feature type="region of interest" description="Disordered" evidence="5">
    <location>
        <begin position="1"/>
        <end position="41"/>
    </location>
</feature>
<dbReference type="GO" id="GO:0051726">
    <property type="term" value="P:regulation of cell cycle"/>
    <property type="evidence" value="ECO:0007669"/>
    <property type="project" value="UniProtKB-ARBA"/>
</dbReference>
<keyword evidence="2 4" id="KW-0195">Cyclin</keyword>
<feature type="domain" description="Cyclin C-terminal" evidence="7">
    <location>
        <begin position="247"/>
        <end position="370"/>
    </location>
</feature>
<dbReference type="SUPFAM" id="SSF47954">
    <property type="entry name" value="Cyclin-like"/>
    <property type="match status" value="2"/>
</dbReference>
<evidence type="ECO:0000256" key="2">
    <source>
        <dbReference type="ARBA" id="ARBA00023127"/>
    </source>
</evidence>
<dbReference type="Pfam" id="PF00134">
    <property type="entry name" value="Cyclin_N"/>
    <property type="match status" value="1"/>
</dbReference>